<evidence type="ECO:0000313" key="7">
    <source>
        <dbReference type="EMBL" id="MBB3101323.1"/>
    </source>
</evidence>
<feature type="transmembrane region" description="Helical" evidence="6">
    <location>
        <begin position="28"/>
        <end position="52"/>
    </location>
</feature>
<name>A0A7W5AS17_9ACTN</name>
<organism evidence="7 8">
    <name type="scientific">Actinoplanes campanulatus</name>
    <dbReference type="NCBI Taxonomy" id="113559"/>
    <lineage>
        <taxon>Bacteria</taxon>
        <taxon>Bacillati</taxon>
        <taxon>Actinomycetota</taxon>
        <taxon>Actinomycetes</taxon>
        <taxon>Micromonosporales</taxon>
        <taxon>Micromonosporaceae</taxon>
        <taxon>Actinoplanes</taxon>
    </lineage>
</organism>
<dbReference type="RefSeq" id="WP_229795717.1">
    <property type="nucleotide sequence ID" value="NZ_BMPW01000035.1"/>
</dbReference>
<feature type="transmembrane region" description="Helical" evidence="6">
    <location>
        <begin position="358"/>
        <end position="380"/>
    </location>
</feature>
<gene>
    <name evidence="7" type="ORF">FHR83_009051</name>
</gene>
<comment type="caution">
    <text evidence="7">The sequence shown here is derived from an EMBL/GenBank/DDBJ whole genome shotgun (WGS) entry which is preliminary data.</text>
</comment>
<keyword evidence="3 6" id="KW-0812">Transmembrane</keyword>
<feature type="transmembrane region" description="Helical" evidence="6">
    <location>
        <begin position="179"/>
        <end position="199"/>
    </location>
</feature>
<proteinExistence type="predicted"/>
<comment type="subcellular location">
    <subcellularLocation>
        <location evidence="1">Cell membrane</location>
        <topology evidence="1">Multi-pass membrane protein</topology>
    </subcellularLocation>
</comment>
<keyword evidence="8" id="KW-1185">Reference proteome</keyword>
<evidence type="ECO:0000256" key="3">
    <source>
        <dbReference type="ARBA" id="ARBA00022692"/>
    </source>
</evidence>
<keyword evidence="4 6" id="KW-1133">Transmembrane helix</keyword>
<keyword evidence="2" id="KW-1003">Cell membrane</keyword>
<dbReference type="EMBL" id="JACHXF010000036">
    <property type="protein sequence ID" value="MBB3101323.1"/>
    <property type="molecule type" value="Genomic_DNA"/>
</dbReference>
<keyword evidence="5 6" id="KW-0472">Membrane</keyword>
<dbReference type="GO" id="GO:0005886">
    <property type="term" value="C:plasma membrane"/>
    <property type="evidence" value="ECO:0007669"/>
    <property type="project" value="UniProtKB-SubCell"/>
</dbReference>
<dbReference type="Pfam" id="PF07690">
    <property type="entry name" value="MFS_1"/>
    <property type="match status" value="2"/>
</dbReference>
<feature type="transmembrane region" description="Helical" evidence="6">
    <location>
        <begin position="230"/>
        <end position="251"/>
    </location>
</feature>
<feature type="transmembrane region" description="Helical" evidence="6">
    <location>
        <begin position="99"/>
        <end position="126"/>
    </location>
</feature>
<dbReference type="InterPro" id="IPR036259">
    <property type="entry name" value="MFS_trans_sf"/>
</dbReference>
<dbReference type="CDD" id="cd06173">
    <property type="entry name" value="MFS_MefA_like"/>
    <property type="match status" value="1"/>
</dbReference>
<feature type="transmembrane region" description="Helical" evidence="6">
    <location>
        <begin position="58"/>
        <end position="78"/>
    </location>
</feature>
<dbReference type="SUPFAM" id="SSF103473">
    <property type="entry name" value="MFS general substrate transporter"/>
    <property type="match status" value="1"/>
</dbReference>
<protein>
    <submittedName>
        <fullName evidence="7">MFS family permease</fullName>
    </submittedName>
</protein>
<feature type="transmembrane region" description="Helical" evidence="6">
    <location>
        <begin position="323"/>
        <end position="346"/>
    </location>
</feature>
<sequence>MANDPRTATHSGGNATFRSLFRLREYRAVYLATLINWLGDYLSRAAVTVLVYHKSQSVLLSAASFAVGFLPWIVGPLLSAIAERYPYRRVMIVADLTRMALIALLLVPHMPVPLMLLILLLAGLAAPPAQAARSALLPELVGRERLPLATALQQTASQTAQVVGYLAGATLAVALTPRIALGLDVLTFLFSALLVASGVRPRPATNPDSGRTHLLRETGEGFRLVFSHPLLRSIVTVVFTVTVFAIVPEGLAAAWAVEGTPGHSSSNLDQGLIMAAGPFGFVLGGILFSRLVPAHRRARLVPYLAVSMPLLLVPSIFGPPAPFVAALVMLSGLTQGALLPTLNANFTLAVPDGYRARAFGVVGSGVQVTQFTAVIVTGLLADHFRLPLVVGLWSIGGAVVMLLIVLSWPRQGLPEPAAGAGRMER</sequence>
<dbReference type="Proteomes" id="UP000590749">
    <property type="component" value="Unassembled WGS sequence"/>
</dbReference>
<feature type="transmembrane region" description="Helical" evidence="6">
    <location>
        <begin position="271"/>
        <end position="288"/>
    </location>
</feature>
<feature type="transmembrane region" description="Helical" evidence="6">
    <location>
        <begin position="300"/>
        <end position="317"/>
    </location>
</feature>
<dbReference type="InterPro" id="IPR011701">
    <property type="entry name" value="MFS"/>
</dbReference>
<evidence type="ECO:0000256" key="6">
    <source>
        <dbReference type="SAM" id="Phobius"/>
    </source>
</evidence>
<evidence type="ECO:0000313" key="8">
    <source>
        <dbReference type="Proteomes" id="UP000590749"/>
    </source>
</evidence>
<reference evidence="7 8" key="1">
    <citation type="submission" date="2020-08" db="EMBL/GenBank/DDBJ databases">
        <title>Genomic Encyclopedia of Type Strains, Phase III (KMG-III): the genomes of soil and plant-associated and newly described type strains.</title>
        <authorList>
            <person name="Whitman W."/>
        </authorList>
    </citation>
    <scope>NUCLEOTIDE SEQUENCE [LARGE SCALE GENOMIC DNA]</scope>
    <source>
        <strain evidence="7 8">CECT 3287</strain>
    </source>
</reference>
<dbReference type="GO" id="GO:0022857">
    <property type="term" value="F:transmembrane transporter activity"/>
    <property type="evidence" value="ECO:0007669"/>
    <property type="project" value="InterPro"/>
</dbReference>
<evidence type="ECO:0000256" key="1">
    <source>
        <dbReference type="ARBA" id="ARBA00004651"/>
    </source>
</evidence>
<dbReference type="PANTHER" id="PTHR23513:SF11">
    <property type="entry name" value="STAPHYLOFERRIN A TRANSPORTER"/>
    <property type="match status" value="1"/>
</dbReference>
<evidence type="ECO:0000256" key="2">
    <source>
        <dbReference type="ARBA" id="ARBA00022475"/>
    </source>
</evidence>
<dbReference type="AlphaFoldDB" id="A0A7W5AS17"/>
<accession>A0A7W5AS17</accession>
<dbReference type="PANTHER" id="PTHR23513">
    <property type="entry name" value="INTEGRAL MEMBRANE EFFLUX PROTEIN-RELATED"/>
    <property type="match status" value="1"/>
</dbReference>
<evidence type="ECO:0000256" key="4">
    <source>
        <dbReference type="ARBA" id="ARBA00022989"/>
    </source>
</evidence>
<evidence type="ECO:0000256" key="5">
    <source>
        <dbReference type="ARBA" id="ARBA00023136"/>
    </source>
</evidence>
<dbReference type="Gene3D" id="1.20.1250.20">
    <property type="entry name" value="MFS general substrate transporter like domains"/>
    <property type="match status" value="1"/>
</dbReference>
<feature type="transmembrane region" description="Helical" evidence="6">
    <location>
        <begin position="386"/>
        <end position="406"/>
    </location>
</feature>